<feature type="binding site" evidence="6">
    <location>
        <position position="44"/>
    </location>
    <ligand>
        <name>ATP</name>
        <dbReference type="ChEBI" id="CHEBI:30616"/>
    </ligand>
</feature>
<organism evidence="7">
    <name type="scientific">uncultured Caudovirales phage</name>
    <dbReference type="NCBI Taxonomy" id="2100421"/>
    <lineage>
        <taxon>Viruses</taxon>
        <taxon>Duplodnaviria</taxon>
        <taxon>Heunggongvirae</taxon>
        <taxon>Uroviricota</taxon>
        <taxon>Caudoviricetes</taxon>
        <taxon>Peduoviridae</taxon>
        <taxon>Maltschvirus</taxon>
        <taxon>Maltschvirus maltsch</taxon>
    </lineage>
</organism>
<feature type="binding site" evidence="6">
    <location>
        <position position="201"/>
    </location>
    <ligand>
        <name>dGMP</name>
        <dbReference type="ChEBI" id="CHEBI:57673"/>
    </ligand>
</feature>
<dbReference type="InterPro" id="IPR001114">
    <property type="entry name" value="Adenylosuccinate_synthetase"/>
</dbReference>
<feature type="binding site" evidence="6">
    <location>
        <position position="15"/>
    </location>
    <ligand>
        <name>ATP</name>
        <dbReference type="ChEBI" id="CHEBI:30616"/>
    </ligand>
</feature>
<feature type="binding site" evidence="6">
    <location>
        <position position="43"/>
    </location>
    <ligand>
        <name>ATP</name>
        <dbReference type="ChEBI" id="CHEBI:30616"/>
    </ligand>
</feature>
<feature type="binding site" evidence="6">
    <location>
        <position position="304"/>
    </location>
    <ligand>
        <name>ATP</name>
        <dbReference type="ChEBI" id="CHEBI:30616"/>
    </ligand>
</feature>
<dbReference type="GO" id="GO:0044208">
    <property type="term" value="P:'de novo' AMP biosynthetic process"/>
    <property type="evidence" value="ECO:0007669"/>
    <property type="project" value="TreeGrafter"/>
</dbReference>
<dbReference type="EMBL" id="LR796138">
    <property type="protein sequence ID" value="CAB4120825.1"/>
    <property type="molecule type" value="Genomic_DNA"/>
</dbReference>
<evidence type="ECO:0000313" key="7">
    <source>
        <dbReference type="EMBL" id="CAB4120825.1"/>
    </source>
</evidence>
<feature type="active site" description="Proton acceptor" evidence="6">
    <location>
        <position position="15"/>
    </location>
</feature>
<feature type="binding site" evidence="6">
    <location>
        <position position="143"/>
    </location>
    <ligand>
        <name>dGMP</name>
        <dbReference type="ChEBI" id="CHEBI:57673"/>
    </ligand>
</feature>
<evidence type="ECO:0000256" key="4">
    <source>
        <dbReference type="ARBA" id="ARBA00022755"/>
    </source>
</evidence>
<protein>
    <recommendedName>
        <fullName evidence="6">N6-succino-2-amino-2'-deoxyadenylate synthase</fullName>
        <ecNumber evidence="6">6.3.4.25</ecNumber>
    </recommendedName>
    <alternativeName>
        <fullName evidence="6">2-amino-2'-deoxyadenylo-succinate synthase</fullName>
    </alternativeName>
    <alternativeName>
        <fullName evidence="6">PurZ</fullName>
    </alternativeName>
</protein>
<comment type="catalytic activity">
    <reaction evidence="6">
        <text>dGMP + L-aspartate + ATP = (2S)-2-amino-2'-deoxyadenylo-succinate + ADP + phosphate + 2 H(+)</text>
        <dbReference type="Rhea" id="RHEA:67628"/>
        <dbReference type="ChEBI" id="CHEBI:15378"/>
        <dbReference type="ChEBI" id="CHEBI:29991"/>
        <dbReference type="ChEBI" id="CHEBI:30616"/>
        <dbReference type="ChEBI" id="CHEBI:43474"/>
        <dbReference type="ChEBI" id="CHEBI:57673"/>
        <dbReference type="ChEBI" id="CHEBI:172924"/>
        <dbReference type="ChEBI" id="CHEBI:456216"/>
        <dbReference type="EC" id="6.3.4.25"/>
    </reaction>
</comment>
<evidence type="ECO:0000256" key="3">
    <source>
        <dbReference type="ARBA" id="ARBA00022741"/>
    </source>
</evidence>
<dbReference type="Pfam" id="PF00709">
    <property type="entry name" value="Adenylsucc_synt"/>
    <property type="match status" value="2"/>
</dbReference>
<evidence type="ECO:0000256" key="5">
    <source>
        <dbReference type="ARBA" id="ARBA00022842"/>
    </source>
</evidence>
<feature type="binding site" evidence="6">
    <location>
        <position position="128"/>
    </location>
    <ligand>
        <name>dGMP</name>
        <dbReference type="ChEBI" id="CHEBI:57673"/>
    </ligand>
</feature>
<feature type="binding site" evidence="6">
    <location>
        <position position="129"/>
    </location>
    <ligand>
        <name>dGMP</name>
        <dbReference type="ChEBI" id="CHEBI:57673"/>
    </ligand>
</feature>
<dbReference type="PANTHER" id="PTHR11846">
    <property type="entry name" value="ADENYLOSUCCINATE SYNTHETASE"/>
    <property type="match status" value="1"/>
</dbReference>
<dbReference type="PANTHER" id="PTHR11846:SF0">
    <property type="entry name" value="ADENYLOSUCCINATE SYNTHETASE"/>
    <property type="match status" value="1"/>
</dbReference>
<dbReference type="GO" id="GO:0046040">
    <property type="term" value="P:IMP metabolic process"/>
    <property type="evidence" value="ECO:0007669"/>
    <property type="project" value="TreeGrafter"/>
</dbReference>
<feature type="binding site" evidence="6">
    <location>
        <position position="186"/>
    </location>
    <ligand>
        <name>ATP</name>
        <dbReference type="ChEBI" id="CHEBI:30616"/>
    </ligand>
</feature>
<feature type="binding site" evidence="6">
    <location>
        <position position="18"/>
    </location>
    <ligand>
        <name>ATP</name>
        <dbReference type="ChEBI" id="CHEBI:30616"/>
    </ligand>
</feature>
<dbReference type="GO" id="GO:0005524">
    <property type="term" value="F:ATP binding"/>
    <property type="evidence" value="ECO:0007669"/>
    <property type="project" value="UniProtKB-UniRule"/>
</dbReference>
<comment type="function">
    <text evidence="6">Involved in the synthesis of the atypical nucleotide dZTP (2-amino-2'-deoxyadenosine-5'-triphosphate). Catalyzes the condensation of aspartate with deoxyguanylate into dSMP (N6-succino-2-amino-2'-deoxyadenylate), which undergoes defumarylation and phosphorylation respectively by host PurB and guanylate/nucleoside diphosphate kinases to give dZTP. dZTP is integrated into the viral genome instead of adenine by the viral DNA polymerase. This Z-base probably completely replaces adenosine and forms a triple bond to the opposite T-base. The resulting non-standard viral DNA is called Z-genome. The chemically modified DNA is probably harder for the host bacteria to digest with nucleases or restriction enzymes.</text>
</comment>
<feature type="binding site" evidence="6">
    <location>
        <position position="301"/>
    </location>
    <ligand>
        <name>ATP</name>
        <dbReference type="ChEBI" id="CHEBI:30616"/>
    </ligand>
</feature>
<dbReference type="EC" id="6.3.4.25" evidence="6"/>
<dbReference type="SUPFAM" id="SSF52540">
    <property type="entry name" value="P-loop containing nucleoside triphosphate hydrolases"/>
    <property type="match status" value="1"/>
</dbReference>
<comment type="cofactor">
    <cofactor evidence="6">
        <name>Mg(2+)</name>
        <dbReference type="ChEBI" id="CHEBI:18420"/>
    </cofactor>
</comment>
<keyword evidence="1 6" id="KW-0436">Ligase</keyword>
<dbReference type="HAMAP" id="MF_04166">
    <property type="entry name" value="Phage_PURZ"/>
    <property type="match status" value="1"/>
</dbReference>
<dbReference type="InterPro" id="IPR046383">
    <property type="entry name" value="Phage_PurZ"/>
</dbReference>
<feature type="binding site" evidence="6">
    <location>
        <position position="268"/>
    </location>
    <ligand>
        <name>L-aspartate</name>
        <dbReference type="ChEBI" id="CHEBI:29991"/>
    </ligand>
</feature>
<dbReference type="InterPro" id="IPR042109">
    <property type="entry name" value="Adenylosuccinate_synth_dom1"/>
</dbReference>
<feature type="binding site" evidence="6">
    <location>
        <position position="337"/>
    </location>
    <ligand>
        <name>ATP</name>
        <dbReference type="ChEBI" id="CHEBI:30616"/>
    </ligand>
</feature>
<evidence type="ECO:0000256" key="2">
    <source>
        <dbReference type="ARBA" id="ARBA00022723"/>
    </source>
</evidence>
<dbReference type="GO" id="GO:0000287">
    <property type="term" value="F:magnesium ion binding"/>
    <property type="evidence" value="ECO:0007669"/>
    <property type="project" value="UniProtKB-UniRule"/>
</dbReference>
<feature type="binding site" evidence="6">
    <location>
        <position position="267"/>
    </location>
    <ligand>
        <name>Mg(2+)</name>
        <dbReference type="ChEBI" id="CHEBI:18420"/>
    </ligand>
</feature>
<keyword evidence="4 6" id="KW-0658">Purine biosynthesis</keyword>
<keyword evidence="3 6" id="KW-0547">Nucleotide-binding</keyword>
<dbReference type="GO" id="GO:0004019">
    <property type="term" value="F:adenylosuccinate synthase activity"/>
    <property type="evidence" value="ECO:0007669"/>
    <property type="project" value="InterPro"/>
</dbReference>
<feature type="binding site" evidence="6">
    <location>
        <position position="19"/>
    </location>
    <ligand>
        <name>ATP</name>
        <dbReference type="ChEBI" id="CHEBI:30616"/>
    </ligand>
</feature>
<feature type="binding site" evidence="6">
    <location>
        <position position="267"/>
    </location>
    <ligand>
        <name>L-aspartate</name>
        <dbReference type="ChEBI" id="CHEBI:29991"/>
    </ligand>
</feature>
<feature type="binding site" evidence="6">
    <location>
        <position position="43"/>
    </location>
    <ligand>
        <name>Mg(2+)</name>
        <dbReference type="ChEBI" id="CHEBI:18420"/>
    </ligand>
</feature>
<gene>
    <name evidence="6" type="primary">purZ</name>
    <name evidence="7" type="ORF">UFOVP2_3</name>
</gene>
<dbReference type="SMART" id="SM00788">
    <property type="entry name" value="Adenylsucc_synt"/>
    <property type="match status" value="1"/>
</dbReference>
<feature type="binding site" evidence="6">
    <location>
        <position position="273"/>
    </location>
    <ligand>
        <name>L-aspartate</name>
        <dbReference type="ChEBI" id="CHEBI:29991"/>
    </ligand>
</feature>
<comment type="pathway">
    <text evidence="6">Purine metabolism.</text>
</comment>
<feature type="binding site" evidence="6">
    <location>
        <position position="15"/>
    </location>
    <ligand>
        <name>Mg(2+)</name>
        <dbReference type="ChEBI" id="CHEBI:18420"/>
    </ligand>
</feature>
<keyword evidence="5 6" id="KW-0460">Magnesium</keyword>
<comment type="similarity">
    <text evidence="6">Belongs to the Caudovirales PurZ family.</text>
</comment>
<name>A0A6J5KH25_9CAUD</name>
<dbReference type="Gene3D" id="3.40.440.10">
    <property type="entry name" value="Adenylosuccinate Synthetase, subunit A, domain 1"/>
    <property type="match status" value="2"/>
</dbReference>
<dbReference type="InterPro" id="IPR027417">
    <property type="entry name" value="P-loop_NTPase"/>
</dbReference>
<reference evidence="7" key="1">
    <citation type="submission" date="2020-04" db="EMBL/GenBank/DDBJ databases">
        <authorList>
            <person name="Chiriac C."/>
            <person name="Salcher M."/>
            <person name="Ghai R."/>
            <person name="Kavagutti S V."/>
        </authorList>
    </citation>
    <scope>NUCLEOTIDE SEQUENCE</scope>
</reference>
<keyword evidence="2 6" id="KW-0479">Metal-binding</keyword>
<feature type="binding site" evidence="6">
    <location>
        <position position="41"/>
    </location>
    <ligand>
        <name>dGMP</name>
        <dbReference type="ChEBI" id="CHEBI:57673"/>
    </ligand>
</feature>
<evidence type="ECO:0000256" key="1">
    <source>
        <dbReference type="ARBA" id="ARBA00022598"/>
    </source>
</evidence>
<keyword evidence="6" id="KW-0067">ATP-binding</keyword>
<evidence type="ECO:0000256" key="6">
    <source>
        <dbReference type="HAMAP-Rule" id="MF_04166"/>
    </source>
</evidence>
<feature type="binding site" evidence="6">
    <location>
        <position position="45"/>
    </location>
    <ligand>
        <name>ATP</name>
        <dbReference type="ChEBI" id="CHEBI:30616"/>
    </ligand>
</feature>
<feature type="binding site" evidence="6">
    <location>
        <position position="17"/>
    </location>
    <ligand>
        <name>ATP</name>
        <dbReference type="ChEBI" id="CHEBI:30616"/>
    </ligand>
</feature>
<dbReference type="NCBIfam" id="NF038379">
    <property type="entry name" value="amino_Aden_PurZ"/>
    <property type="match status" value="1"/>
</dbReference>
<feature type="binding site" evidence="6">
    <location>
        <position position="15"/>
    </location>
    <ligand>
        <name>dGMP</name>
        <dbReference type="ChEBI" id="CHEBI:57673"/>
    </ligand>
</feature>
<proteinExistence type="inferred from homology"/>
<feature type="binding site" evidence="6">
    <location>
        <position position="16"/>
    </location>
    <ligand>
        <name>ATP</name>
        <dbReference type="ChEBI" id="CHEBI:30616"/>
    </ligand>
</feature>
<accession>A0A6J5KH25</accession>
<sequence>MPHQIDMIMDFQYGSTGKGLIAGWLAKREKYDTAVCAFATNAGHTYTDAERRLHVMTQQLPTSITSPTVKNILIGPGAAIHVDTLLDEMILYGELLKDKNILIHPQAAIVEDYHAEFEKSDGRTKMGSTAKGVGEAYIERMRRNPETNNTAKNRLKESVLIDLICTEREYRDVLNKSEAVIVEGAQGFSLSMYHGQYPYVTSRDVTPWQIAADCGLPYSWASYIKVIGTLRTFPIRVSNRDGSSGPCYPDQREIAWQDIGREPELTTVTKLPRRIFTFSQQQLDEALFHCGGYWDTRLFLNFANYLDIGDVEDLIHSIEKPHVLSKNPPKVVWVGYGPDDDDVDVLVAER</sequence>